<organism evidence="7 8">
    <name type="scientific">Maritalea myrionectae</name>
    <dbReference type="NCBI Taxonomy" id="454601"/>
    <lineage>
        <taxon>Bacteria</taxon>
        <taxon>Pseudomonadati</taxon>
        <taxon>Pseudomonadota</taxon>
        <taxon>Alphaproteobacteria</taxon>
        <taxon>Hyphomicrobiales</taxon>
        <taxon>Devosiaceae</taxon>
        <taxon>Maritalea</taxon>
    </lineage>
</organism>
<dbReference type="EMBL" id="CP021330">
    <property type="protein sequence ID" value="AVX03790.1"/>
    <property type="molecule type" value="Genomic_DNA"/>
</dbReference>
<feature type="transmembrane region" description="Helical" evidence="6">
    <location>
        <begin position="191"/>
        <end position="208"/>
    </location>
</feature>
<protein>
    <submittedName>
        <fullName evidence="7">Putative membrane protein YahN</fullName>
    </submittedName>
</protein>
<comment type="subcellular location">
    <subcellularLocation>
        <location evidence="1">Cell membrane</location>
        <topology evidence="1">Multi-pass membrane protein</topology>
    </subcellularLocation>
</comment>
<dbReference type="InterPro" id="IPR001123">
    <property type="entry name" value="LeuE-type"/>
</dbReference>
<accession>A0A2R4MCR0</accession>
<dbReference type="PANTHER" id="PTHR30086">
    <property type="entry name" value="ARGININE EXPORTER PROTEIN ARGO"/>
    <property type="match status" value="1"/>
</dbReference>
<evidence type="ECO:0000256" key="5">
    <source>
        <dbReference type="ARBA" id="ARBA00023136"/>
    </source>
</evidence>
<dbReference type="STRING" id="1122213.GCA_000423365_01537"/>
<dbReference type="KEGG" id="mmyr:MXMO3_01259"/>
<sequence length="210" mass="22295">MDQILSHLPQLLLALGVFVLASGSPGPATLSVCQTSASLGRKAGFARASGIVVGSLFWGVLAAAGLVAALQQVAHLLFVLKLVGGLYLLYLAYKSFRSFKAPIERELAAPKDAALSSLFIGGIALHLTNPKAVFAWGAVITMGMWPGAPWWTSFFIFAIAGMCSMTLNYTYAYLFSTSQAVQLYRRTKRGIDGFMAVVFGAAGVKLIISP</sequence>
<feature type="transmembrane region" description="Helical" evidence="6">
    <location>
        <begin position="73"/>
        <end position="93"/>
    </location>
</feature>
<dbReference type="GO" id="GO:0015171">
    <property type="term" value="F:amino acid transmembrane transporter activity"/>
    <property type="evidence" value="ECO:0007669"/>
    <property type="project" value="TreeGrafter"/>
</dbReference>
<dbReference type="AlphaFoldDB" id="A0A2R4MCR0"/>
<evidence type="ECO:0000313" key="8">
    <source>
        <dbReference type="Proteomes" id="UP000258927"/>
    </source>
</evidence>
<feature type="transmembrane region" description="Helical" evidence="6">
    <location>
        <begin position="150"/>
        <end position="171"/>
    </location>
</feature>
<keyword evidence="8" id="KW-1185">Reference proteome</keyword>
<feature type="transmembrane region" description="Helical" evidence="6">
    <location>
        <begin position="12"/>
        <end position="33"/>
    </location>
</feature>
<dbReference type="Pfam" id="PF01810">
    <property type="entry name" value="LysE"/>
    <property type="match status" value="1"/>
</dbReference>
<evidence type="ECO:0000313" key="7">
    <source>
        <dbReference type="EMBL" id="AVX03790.1"/>
    </source>
</evidence>
<reference evidence="7 8" key="1">
    <citation type="submission" date="2017-05" db="EMBL/GenBank/DDBJ databases">
        <title>Genome Analysis of Maritalea myrionectae HL2708#5.</title>
        <authorList>
            <consortium name="Cotde Inc.-PKNU"/>
            <person name="Jang D."/>
            <person name="Oh H.-M."/>
        </authorList>
    </citation>
    <scope>NUCLEOTIDE SEQUENCE [LARGE SCALE GENOMIC DNA]</scope>
    <source>
        <strain evidence="7 8">HL2708#5</strain>
    </source>
</reference>
<feature type="transmembrane region" description="Helical" evidence="6">
    <location>
        <begin position="45"/>
        <end position="67"/>
    </location>
</feature>
<evidence type="ECO:0000256" key="3">
    <source>
        <dbReference type="ARBA" id="ARBA00022692"/>
    </source>
</evidence>
<keyword evidence="4 6" id="KW-1133">Transmembrane helix</keyword>
<dbReference type="PANTHER" id="PTHR30086:SF19">
    <property type="entry name" value="THREONINE EFFLUX PROTEIN"/>
    <property type="match status" value="1"/>
</dbReference>
<keyword evidence="5 6" id="KW-0472">Membrane</keyword>
<dbReference type="GO" id="GO:0005886">
    <property type="term" value="C:plasma membrane"/>
    <property type="evidence" value="ECO:0007669"/>
    <property type="project" value="UniProtKB-SubCell"/>
</dbReference>
<dbReference type="RefSeq" id="WP_162889150.1">
    <property type="nucleotide sequence ID" value="NZ_CP021330.1"/>
</dbReference>
<proteinExistence type="predicted"/>
<gene>
    <name evidence="7" type="ORF">MXMO3_01259</name>
</gene>
<evidence type="ECO:0000256" key="1">
    <source>
        <dbReference type="ARBA" id="ARBA00004651"/>
    </source>
</evidence>
<dbReference type="Proteomes" id="UP000258927">
    <property type="component" value="Chromosome"/>
</dbReference>
<feature type="transmembrane region" description="Helical" evidence="6">
    <location>
        <begin position="114"/>
        <end position="138"/>
    </location>
</feature>
<keyword evidence="3 6" id="KW-0812">Transmembrane</keyword>
<evidence type="ECO:0000256" key="6">
    <source>
        <dbReference type="SAM" id="Phobius"/>
    </source>
</evidence>
<keyword evidence="2" id="KW-1003">Cell membrane</keyword>
<evidence type="ECO:0000256" key="2">
    <source>
        <dbReference type="ARBA" id="ARBA00022475"/>
    </source>
</evidence>
<name>A0A2R4MCR0_9HYPH</name>
<evidence type="ECO:0000256" key="4">
    <source>
        <dbReference type="ARBA" id="ARBA00022989"/>
    </source>
</evidence>